<keyword evidence="2" id="KW-1185">Reference proteome</keyword>
<reference evidence="1" key="1">
    <citation type="submission" date="2013-05" db="EMBL/GenBank/DDBJ databases">
        <authorList>
            <person name="Yim A.K.Y."/>
            <person name="Chan T.F."/>
            <person name="Ji K.M."/>
            <person name="Liu X.Y."/>
            <person name="Zhou J.W."/>
            <person name="Li R.Q."/>
            <person name="Yang K.Y."/>
            <person name="Li J."/>
            <person name="Li M."/>
            <person name="Law P.T.W."/>
            <person name="Wu Y.L."/>
            <person name="Cai Z.L."/>
            <person name="Qin H."/>
            <person name="Bao Y."/>
            <person name="Leung R.K.K."/>
            <person name="Ng P.K.S."/>
            <person name="Zou J."/>
            <person name="Zhong X.J."/>
            <person name="Ran P.X."/>
            <person name="Zhong N.S."/>
            <person name="Liu Z.G."/>
            <person name="Tsui S.K.W."/>
        </authorList>
    </citation>
    <scope>NUCLEOTIDE SEQUENCE</scope>
    <source>
        <strain evidence="1">Derf</strain>
        <tissue evidence="1">Whole organism</tissue>
    </source>
</reference>
<protein>
    <submittedName>
        <fullName evidence="1">Uncharacterized protein</fullName>
    </submittedName>
</protein>
<organism evidence="1 2">
    <name type="scientific">Dermatophagoides farinae</name>
    <name type="common">American house dust mite</name>
    <dbReference type="NCBI Taxonomy" id="6954"/>
    <lineage>
        <taxon>Eukaryota</taxon>
        <taxon>Metazoa</taxon>
        <taxon>Ecdysozoa</taxon>
        <taxon>Arthropoda</taxon>
        <taxon>Chelicerata</taxon>
        <taxon>Arachnida</taxon>
        <taxon>Acari</taxon>
        <taxon>Acariformes</taxon>
        <taxon>Sarcoptiformes</taxon>
        <taxon>Astigmata</taxon>
        <taxon>Psoroptidia</taxon>
        <taxon>Analgoidea</taxon>
        <taxon>Pyroglyphidae</taxon>
        <taxon>Dermatophagoidinae</taxon>
        <taxon>Dermatophagoides</taxon>
    </lineage>
</organism>
<dbReference type="AlphaFoldDB" id="A0A922HZF7"/>
<gene>
    <name evidence="1" type="ORF">DERF_006897</name>
</gene>
<evidence type="ECO:0000313" key="1">
    <source>
        <dbReference type="EMBL" id="KAH9516135.1"/>
    </source>
</evidence>
<sequence>MKKTIKIVNDEIYSDCECKLNVNTEHLKSGKYKYNRMGSINLFLMKNVYYPKSEFQHKYHNSNVDVEYYYS</sequence>
<comment type="caution">
    <text evidence="1">The sequence shown here is derived from an EMBL/GenBank/DDBJ whole genome shotgun (WGS) entry which is preliminary data.</text>
</comment>
<evidence type="ECO:0000313" key="2">
    <source>
        <dbReference type="Proteomes" id="UP000790347"/>
    </source>
</evidence>
<name>A0A922HZF7_DERFA</name>
<accession>A0A922HZF7</accession>
<reference evidence="1" key="2">
    <citation type="journal article" date="2022" name="Res Sq">
        <title>Comparative Genomics Reveals Insights into the Divergent Evolution of Astigmatic Mites and Household Pest Adaptations.</title>
        <authorList>
            <person name="Xiong Q."/>
            <person name="Wan A.T.-Y."/>
            <person name="Liu X.-Y."/>
            <person name="Fung C.S.-H."/>
            <person name="Xiao X."/>
            <person name="Malainual N."/>
            <person name="Hou J."/>
            <person name="Wang L."/>
            <person name="Wang M."/>
            <person name="Yang K."/>
            <person name="Cui Y."/>
            <person name="Leung E."/>
            <person name="Nong W."/>
            <person name="Shin S.-K."/>
            <person name="Au S."/>
            <person name="Jeong K.Y."/>
            <person name="Chew F.T."/>
            <person name="Hui J."/>
            <person name="Leung T.F."/>
            <person name="Tungtrongchitr A."/>
            <person name="Zhong N."/>
            <person name="Liu Z."/>
            <person name="Tsui S."/>
        </authorList>
    </citation>
    <scope>NUCLEOTIDE SEQUENCE</scope>
    <source>
        <strain evidence="1">Derf</strain>
        <tissue evidence="1">Whole organism</tissue>
    </source>
</reference>
<dbReference type="EMBL" id="ASGP02000003">
    <property type="protein sequence ID" value="KAH9516135.1"/>
    <property type="molecule type" value="Genomic_DNA"/>
</dbReference>
<proteinExistence type="predicted"/>
<dbReference type="Proteomes" id="UP000790347">
    <property type="component" value="Unassembled WGS sequence"/>
</dbReference>